<dbReference type="Proteomes" id="UP000765509">
    <property type="component" value="Unassembled WGS sequence"/>
</dbReference>
<comment type="caution">
    <text evidence="2">The sequence shown here is derived from an EMBL/GenBank/DDBJ whole genome shotgun (WGS) entry which is preliminary data.</text>
</comment>
<evidence type="ECO:0000313" key="2">
    <source>
        <dbReference type="EMBL" id="MBW0505012.1"/>
    </source>
</evidence>
<name>A0A9Q3DN01_9BASI</name>
<protein>
    <submittedName>
        <fullName evidence="2">Uncharacterized protein</fullName>
    </submittedName>
</protein>
<evidence type="ECO:0000256" key="1">
    <source>
        <dbReference type="SAM" id="MobiDB-lite"/>
    </source>
</evidence>
<proteinExistence type="predicted"/>
<feature type="compositionally biased region" description="Polar residues" evidence="1">
    <location>
        <begin position="74"/>
        <end position="93"/>
    </location>
</feature>
<dbReference type="EMBL" id="AVOT02018258">
    <property type="protein sequence ID" value="MBW0505012.1"/>
    <property type="molecule type" value="Genomic_DNA"/>
</dbReference>
<keyword evidence="3" id="KW-1185">Reference proteome</keyword>
<dbReference type="AlphaFoldDB" id="A0A9Q3DN01"/>
<feature type="region of interest" description="Disordered" evidence="1">
    <location>
        <begin position="48"/>
        <end position="93"/>
    </location>
</feature>
<organism evidence="2 3">
    <name type="scientific">Austropuccinia psidii MF-1</name>
    <dbReference type="NCBI Taxonomy" id="1389203"/>
    <lineage>
        <taxon>Eukaryota</taxon>
        <taxon>Fungi</taxon>
        <taxon>Dikarya</taxon>
        <taxon>Basidiomycota</taxon>
        <taxon>Pucciniomycotina</taxon>
        <taxon>Pucciniomycetes</taxon>
        <taxon>Pucciniales</taxon>
        <taxon>Sphaerophragmiaceae</taxon>
        <taxon>Austropuccinia</taxon>
    </lineage>
</organism>
<reference evidence="2" key="1">
    <citation type="submission" date="2021-03" db="EMBL/GenBank/DDBJ databases">
        <title>Draft genome sequence of rust myrtle Austropuccinia psidii MF-1, a brazilian biotype.</title>
        <authorList>
            <person name="Quecine M.C."/>
            <person name="Pachon D.M.R."/>
            <person name="Bonatelli M.L."/>
            <person name="Correr F.H."/>
            <person name="Franceschini L.M."/>
            <person name="Leite T.F."/>
            <person name="Margarido G.R.A."/>
            <person name="Almeida C.A."/>
            <person name="Ferrarezi J.A."/>
            <person name="Labate C.A."/>
        </authorList>
    </citation>
    <scope>NUCLEOTIDE SEQUENCE</scope>
    <source>
        <strain evidence="2">MF-1</strain>
    </source>
</reference>
<accession>A0A9Q3DN01</accession>
<evidence type="ECO:0000313" key="3">
    <source>
        <dbReference type="Proteomes" id="UP000765509"/>
    </source>
</evidence>
<sequence length="111" mass="12297">MPIQHSPPSRQTGSQARTQAILTSTPRAPLMALQQNFKDHFQRSWGRLEEEGENSVEEEESYVTEGIPAPVGESQGTEGPTLAQSNQPFSHQSEPSFLAIMQQMTQNMANL</sequence>
<feature type="region of interest" description="Disordered" evidence="1">
    <location>
        <begin position="1"/>
        <end position="21"/>
    </location>
</feature>
<feature type="compositionally biased region" description="Acidic residues" evidence="1">
    <location>
        <begin position="50"/>
        <end position="62"/>
    </location>
</feature>
<gene>
    <name evidence="2" type="ORF">O181_044727</name>
</gene>